<evidence type="ECO:0000256" key="13">
    <source>
        <dbReference type="RuleBase" id="RU361242"/>
    </source>
</evidence>
<keyword evidence="12 13" id="KW-0464">Manganese</keyword>
<dbReference type="PROSITE" id="PS50231">
    <property type="entry name" value="RICIN_B_LECTIN"/>
    <property type="match status" value="1"/>
</dbReference>
<keyword evidence="8 13" id="KW-0333">Golgi apparatus</keyword>
<reference evidence="15" key="1">
    <citation type="submission" date="2022-01" db="EMBL/GenBank/DDBJ databases">
        <authorList>
            <person name="King R."/>
        </authorList>
    </citation>
    <scope>NUCLEOTIDE SEQUENCE</scope>
</reference>
<dbReference type="CDD" id="cd02510">
    <property type="entry name" value="pp-GalNAc-T"/>
    <property type="match status" value="1"/>
</dbReference>
<dbReference type="GO" id="GO:0000139">
    <property type="term" value="C:Golgi membrane"/>
    <property type="evidence" value="ECO:0007669"/>
    <property type="project" value="UniProtKB-SubCell"/>
</dbReference>
<dbReference type="PANTHER" id="PTHR11675">
    <property type="entry name" value="N-ACETYLGALACTOSAMINYLTRANSFERASE"/>
    <property type="match status" value="1"/>
</dbReference>
<dbReference type="Gene3D" id="2.80.10.50">
    <property type="match status" value="1"/>
</dbReference>
<evidence type="ECO:0000256" key="3">
    <source>
        <dbReference type="ARBA" id="ARBA00005680"/>
    </source>
</evidence>
<keyword evidence="13" id="KW-0328">Glycosyltransferase</keyword>
<dbReference type="SUPFAM" id="SSF50370">
    <property type="entry name" value="Ricin B-like lectins"/>
    <property type="match status" value="1"/>
</dbReference>
<dbReference type="GO" id="GO:0030246">
    <property type="term" value="F:carbohydrate binding"/>
    <property type="evidence" value="ECO:0007669"/>
    <property type="project" value="UniProtKB-KW"/>
</dbReference>
<dbReference type="SMART" id="SM00458">
    <property type="entry name" value="RICIN"/>
    <property type="match status" value="1"/>
</dbReference>
<keyword evidence="5 13" id="KW-0430">Lectin</keyword>
<dbReference type="GO" id="GO:0006493">
    <property type="term" value="P:protein O-linked glycosylation"/>
    <property type="evidence" value="ECO:0007669"/>
    <property type="project" value="TreeGrafter"/>
</dbReference>
<dbReference type="GO" id="GO:0008593">
    <property type="term" value="P:regulation of Notch signaling pathway"/>
    <property type="evidence" value="ECO:0007669"/>
    <property type="project" value="TreeGrafter"/>
</dbReference>
<keyword evidence="9 13" id="KW-0472">Membrane</keyword>
<dbReference type="InterPro" id="IPR001173">
    <property type="entry name" value="Glyco_trans_2-like"/>
</dbReference>
<dbReference type="Gene3D" id="3.90.550.10">
    <property type="entry name" value="Spore Coat Polysaccharide Biosynthesis Protein SpsA, Chain A"/>
    <property type="match status" value="1"/>
</dbReference>
<evidence type="ECO:0000256" key="1">
    <source>
        <dbReference type="ARBA" id="ARBA00001936"/>
    </source>
</evidence>
<comment type="subcellular location">
    <subcellularLocation>
        <location evidence="2 13">Golgi apparatus membrane</location>
        <topology evidence="2 13">Single-pass type II membrane protein</topology>
    </subcellularLocation>
</comment>
<dbReference type="InterPro" id="IPR035992">
    <property type="entry name" value="Ricin_B-like_lectins"/>
</dbReference>
<dbReference type="InterPro" id="IPR000772">
    <property type="entry name" value="Ricin_B_lectin"/>
</dbReference>
<keyword evidence="11" id="KW-0325">Glycoprotein</keyword>
<dbReference type="InterPro" id="IPR029044">
    <property type="entry name" value="Nucleotide-diphossugar_trans"/>
</dbReference>
<evidence type="ECO:0000256" key="9">
    <source>
        <dbReference type="ARBA" id="ARBA00023136"/>
    </source>
</evidence>
<evidence type="ECO:0000256" key="7">
    <source>
        <dbReference type="ARBA" id="ARBA00022989"/>
    </source>
</evidence>
<keyword evidence="16" id="KW-1185">Reference proteome</keyword>
<feature type="domain" description="Ricin B lectin" evidence="14">
    <location>
        <begin position="489"/>
        <end position="613"/>
    </location>
</feature>
<dbReference type="PANTHER" id="PTHR11675:SF63">
    <property type="entry name" value="POLYPEPTIDE N-ACETYLGALACTOSAMINYLTRANSFERASE"/>
    <property type="match status" value="1"/>
</dbReference>
<keyword evidence="4 13" id="KW-0812">Transmembrane</keyword>
<feature type="transmembrane region" description="Helical" evidence="13">
    <location>
        <begin position="7"/>
        <end position="27"/>
    </location>
</feature>
<accession>A0A9P0DCX5</accession>
<evidence type="ECO:0000256" key="12">
    <source>
        <dbReference type="ARBA" id="ARBA00023211"/>
    </source>
</evidence>
<proteinExistence type="inferred from homology"/>
<dbReference type="Pfam" id="PF00535">
    <property type="entry name" value="Glycos_transf_2"/>
    <property type="match status" value="1"/>
</dbReference>
<gene>
    <name evidence="15" type="ORF">PHAECO_LOCUS1834</name>
</gene>
<evidence type="ECO:0000256" key="8">
    <source>
        <dbReference type="ARBA" id="ARBA00023034"/>
    </source>
</evidence>
<evidence type="ECO:0000256" key="11">
    <source>
        <dbReference type="ARBA" id="ARBA00023180"/>
    </source>
</evidence>
<dbReference type="FunFam" id="3.90.550.10:FF:000053">
    <property type="entry name" value="Polypeptide N-acetylgalactosaminyltransferase"/>
    <property type="match status" value="1"/>
</dbReference>
<dbReference type="SUPFAM" id="SSF53448">
    <property type="entry name" value="Nucleotide-diphospho-sugar transferases"/>
    <property type="match status" value="1"/>
</dbReference>
<dbReference type="CDD" id="cd23440">
    <property type="entry name" value="beta-trefoil_Ricin_GALNT11"/>
    <property type="match status" value="1"/>
</dbReference>
<evidence type="ECO:0000313" key="15">
    <source>
        <dbReference type="EMBL" id="CAH1117399.1"/>
    </source>
</evidence>
<dbReference type="InterPro" id="IPR045885">
    <property type="entry name" value="GalNAc-T"/>
</dbReference>
<keyword evidence="10 13" id="KW-1015">Disulfide bond</keyword>
<evidence type="ECO:0000256" key="6">
    <source>
        <dbReference type="ARBA" id="ARBA00022968"/>
    </source>
</evidence>
<sequence length="617" mass="70909">MVNLNKSFLYGICFASLTWVISLYLYFQISTGDDINLKLTTYRPRASRKSLIKENKETGLKATGSRKNSFVNSKNFLDKLKPVLVTPITENDADQVLMELGMVKTHEDKVIKDDGYKTYAYNVLISNRLSLNRSIPDTRNDLCKTVKYQDNLPKASIIVCFYNEHFQTLLRTIQSILNRTPGELLEEIILVDDESDIQNLHQDVLEYIEKNSLSKVKLLKPEKREGLIRARLFGAHKAEGQVLIFLDSHIEVNVGWIEPLLDRIKEKRSNVVMPIIDIINADTFAYSSSPLVRGGFNWGLHFKWENLPKGTLETKEDFIKPIKSPTMAGGLFAIDKKYFVDIGEYDAGMNIWGGENLEISFRIWMCGGTLELIPCSRVGHVFRHTRPYGSPDGEDTMLHNSLRVAHVWMDDYKEHFLKLRPDAKSVNYGDISSRQLLRQELKCFDFDWYLKNVYPEMVLPSDDEARLKKKWSAVEQDKFQPWHQRKRNYVDMFSLRLSNSSLCIEAEEGFKTKGSSLILRPCLRTKNQMWYETDKHELVLSQLLCLQTGKISVILYKCHEMGGNQEWKHKGGKNTPIYNLAAGTCLGVNKKEADGSVVMKMCTDPEITNWDLVSQVN</sequence>
<protein>
    <recommendedName>
        <fullName evidence="13">Polypeptide N-acetylgalactosaminyltransferase</fullName>
        <ecNumber evidence="13">2.4.1.-</ecNumber>
    </recommendedName>
    <alternativeName>
        <fullName evidence="13">Protein-UDP acetylgalactosaminyltransferase</fullName>
    </alternativeName>
</protein>
<organism evidence="15 16">
    <name type="scientific">Phaedon cochleariae</name>
    <name type="common">Mustard beetle</name>
    <dbReference type="NCBI Taxonomy" id="80249"/>
    <lineage>
        <taxon>Eukaryota</taxon>
        <taxon>Metazoa</taxon>
        <taxon>Ecdysozoa</taxon>
        <taxon>Arthropoda</taxon>
        <taxon>Hexapoda</taxon>
        <taxon>Insecta</taxon>
        <taxon>Pterygota</taxon>
        <taxon>Neoptera</taxon>
        <taxon>Endopterygota</taxon>
        <taxon>Coleoptera</taxon>
        <taxon>Polyphaga</taxon>
        <taxon>Cucujiformia</taxon>
        <taxon>Chrysomeloidea</taxon>
        <taxon>Chrysomelidae</taxon>
        <taxon>Chrysomelinae</taxon>
        <taxon>Chrysomelini</taxon>
        <taxon>Phaedon</taxon>
    </lineage>
</organism>
<reference evidence="15" key="2">
    <citation type="submission" date="2022-10" db="EMBL/GenBank/DDBJ databases">
        <authorList>
            <consortium name="ENA_rothamsted_submissions"/>
            <consortium name="culmorum"/>
            <person name="King R."/>
        </authorList>
    </citation>
    <scope>NUCLEOTIDE SEQUENCE</scope>
</reference>
<evidence type="ECO:0000256" key="10">
    <source>
        <dbReference type="ARBA" id="ARBA00023157"/>
    </source>
</evidence>
<keyword evidence="13" id="KW-0808">Transferase</keyword>
<dbReference type="GO" id="GO:0004653">
    <property type="term" value="F:polypeptide N-acetylgalactosaminyltransferase activity"/>
    <property type="evidence" value="ECO:0007669"/>
    <property type="project" value="TreeGrafter"/>
</dbReference>
<comment type="cofactor">
    <cofactor evidence="1 13">
        <name>Mn(2+)</name>
        <dbReference type="ChEBI" id="CHEBI:29035"/>
    </cofactor>
</comment>
<evidence type="ECO:0000256" key="2">
    <source>
        <dbReference type="ARBA" id="ARBA00004323"/>
    </source>
</evidence>
<keyword evidence="7 13" id="KW-1133">Transmembrane helix</keyword>
<dbReference type="EC" id="2.4.1.-" evidence="13"/>
<dbReference type="GO" id="GO:0005112">
    <property type="term" value="F:Notch binding"/>
    <property type="evidence" value="ECO:0007669"/>
    <property type="project" value="TreeGrafter"/>
</dbReference>
<evidence type="ECO:0000256" key="5">
    <source>
        <dbReference type="ARBA" id="ARBA00022734"/>
    </source>
</evidence>
<evidence type="ECO:0000313" key="16">
    <source>
        <dbReference type="Proteomes" id="UP001153737"/>
    </source>
</evidence>
<dbReference type="OrthoDB" id="9982049at2759"/>
<dbReference type="Pfam" id="PF00652">
    <property type="entry name" value="Ricin_B_lectin"/>
    <property type="match status" value="1"/>
</dbReference>
<comment type="similarity">
    <text evidence="3 13">Belongs to the glycosyltransferase 2 family. GalNAc-T subfamily.</text>
</comment>
<evidence type="ECO:0000259" key="14">
    <source>
        <dbReference type="SMART" id="SM00458"/>
    </source>
</evidence>
<comment type="pathway">
    <text evidence="13">Protein modification; protein glycosylation.</text>
</comment>
<evidence type="ECO:0000256" key="4">
    <source>
        <dbReference type="ARBA" id="ARBA00022692"/>
    </source>
</evidence>
<dbReference type="EMBL" id="OU896716">
    <property type="protein sequence ID" value="CAH1117399.1"/>
    <property type="molecule type" value="Genomic_DNA"/>
</dbReference>
<dbReference type="Proteomes" id="UP001153737">
    <property type="component" value="Chromosome 10"/>
</dbReference>
<dbReference type="AlphaFoldDB" id="A0A9P0DCX5"/>
<name>A0A9P0DCX5_PHACE</name>
<keyword evidence="6" id="KW-0735">Signal-anchor</keyword>